<gene>
    <name evidence="3" type="ORF">CSUI_002824</name>
</gene>
<feature type="compositionally biased region" description="Polar residues" evidence="1">
    <location>
        <begin position="534"/>
        <end position="545"/>
    </location>
</feature>
<evidence type="ECO:0000256" key="2">
    <source>
        <dbReference type="SAM" id="Phobius"/>
    </source>
</evidence>
<feature type="region of interest" description="Disordered" evidence="1">
    <location>
        <begin position="145"/>
        <end position="237"/>
    </location>
</feature>
<feature type="region of interest" description="Disordered" evidence="1">
    <location>
        <begin position="789"/>
        <end position="857"/>
    </location>
</feature>
<feature type="region of interest" description="Disordered" evidence="1">
    <location>
        <begin position="252"/>
        <end position="272"/>
    </location>
</feature>
<feature type="compositionally biased region" description="Low complexity" evidence="1">
    <location>
        <begin position="1292"/>
        <end position="1315"/>
    </location>
</feature>
<comment type="caution">
    <text evidence="3">The sequence shown here is derived from an EMBL/GenBank/DDBJ whole genome shotgun (WGS) entry which is preliminary data.</text>
</comment>
<evidence type="ECO:0000313" key="4">
    <source>
        <dbReference type="Proteomes" id="UP000221165"/>
    </source>
</evidence>
<feature type="region of interest" description="Disordered" evidence="1">
    <location>
        <begin position="1292"/>
        <end position="1317"/>
    </location>
</feature>
<dbReference type="RefSeq" id="XP_067924990.1">
    <property type="nucleotide sequence ID" value="XM_068063023.1"/>
</dbReference>
<feature type="region of interest" description="Disordered" evidence="1">
    <location>
        <begin position="529"/>
        <end position="600"/>
    </location>
</feature>
<dbReference type="VEuPathDB" id="ToxoDB:CSUI_002824"/>
<dbReference type="EMBL" id="MIGC01001201">
    <property type="protein sequence ID" value="PHJ23314.1"/>
    <property type="molecule type" value="Genomic_DNA"/>
</dbReference>
<dbReference type="OrthoDB" id="10318838at2759"/>
<feature type="region of interest" description="Disordered" evidence="1">
    <location>
        <begin position="69"/>
        <end position="129"/>
    </location>
</feature>
<keyword evidence="4" id="KW-1185">Reference proteome</keyword>
<evidence type="ECO:0000256" key="1">
    <source>
        <dbReference type="SAM" id="MobiDB-lite"/>
    </source>
</evidence>
<feature type="region of interest" description="Disordered" evidence="1">
    <location>
        <begin position="1044"/>
        <end position="1199"/>
    </location>
</feature>
<name>A0A2C6L7I5_9APIC</name>
<feature type="compositionally biased region" description="Basic and acidic residues" evidence="1">
    <location>
        <begin position="1506"/>
        <end position="1520"/>
    </location>
</feature>
<feature type="compositionally biased region" description="Polar residues" evidence="1">
    <location>
        <begin position="179"/>
        <end position="195"/>
    </location>
</feature>
<feature type="compositionally biased region" description="Polar residues" evidence="1">
    <location>
        <begin position="206"/>
        <end position="228"/>
    </location>
</feature>
<feature type="compositionally biased region" description="Basic and acidic residues" evidence="1">
    <location>
        <begin position="1159"/>
        <end position="1178"/>
    </location>
</feature>
<organism evidence="3 4">
    <name type="scientific">Cystoisospora suis</name>
    <dbReference type="NCBI Taxonomy" id="483139"/>
    <lineage>
        <taxon>Eukaryota</taxon>
        <taxon>Sar</taxon>
        <taxon>Alveolata</taxon>
        <taxon>Apicomplexa</taxon>
        <taxon>Conoidasida</taxon>
        <taxon>Coccidia</taxon>
        <taxon>Eucoccidiorida</taxon>
        <taxon>Eimeriorina</taxon>
        <taxon>Sarcocystidae</taxon>
        <taxon>Cystoisospora</taxon>
    </lineage>
</organism>
<feature type="compositionally biased region" description="Basic and acidic residues" evidence="1">
    <location>
        <begin position="1119"/>
        <end position="1128"/>
    </location>
</feature>
<feature type="compositionally biased region" description="Polar residues" evidence="1">
    <location>
        <begin position="1"/>
        <end position="13"/>
    </location>
</feature>
<feature type="compositionally biased region" description="Basic and acidic residues" evidence="1">
    <location>
        <begin position="999"/>
        <end position="1011"/>
    </location>
</feature>
<accession>A0A2C6L7I5</accession>
<feature type="compositionally biased region" description="Low complexity" evidence="1">
    <location>
        <begin position="73"/>
        <end position="100"/>
    </location>
</feature>
<evidence type="ECO:0000313" key="3">
    <source>
        <dbReference type="EMBL" id="PHJ23314.1"/>
    </source>
</evidence>
<keyword evidence="2 3" id="KW-0812">Transmembrane</keyword>
<feature type="region of interest" description="Disordered" evidence="1">
    <location>
        <begin position="739"/>
        <end position="760"/>
    </location>
</feature>
<feature type="compositionally biased region" description="Basic and acidic residues" evidence="1">
    <location>
        <begin position="553"/>
        <end position="564"/>
    </location>
</feature>
<feature type="compositionally biased region" description="Basic and acidic residues" evidence="1">
    <location>
        <begin position="818"/>
        <end position="856"/>
    </location>
</feature>
<reference evidence="3 4" key="1">
    <citation type="journal article" date="2017" name="Int. J. Parasitol.">
        <title>The genome of the protozoan parasite Cystoisospora suis and a reverse vaccinology approach to identify vaccine candidates.</title>
        <authorList>
            <person name="Palmieri N."/>
            <person name="Shrestha A."/>
            <person name="Ruttkowski B."/>
            <person name="Beck T."/>
            <person name="Vogl C."/>
            <person name="Tomley F."/>
            <person name="Blake D.P."/>
            <person name="Joachim A."/>
        </authorList>
    </citation>
    <scope>NUCLEOTIDE SEQUENCE [LARGE SCALE GENOMIC DNA]</scope>
    <source>
        <strain evidence="3 4">Wien I</strain>
    </source>
</reference>
<keyword evidence="2" id="KW-0472">Membrane</keyword>
<dbReference type="Proteomes" id="UP000221165">
    <property type="component" value="Unassembled WGS sequence"/>
</dbReference>
<sequence length="2126" mass="226993">MTRSGRSDPGSQESTRECGRADDPAKAASYNSGVGFSAGGIAVTSGTEASTSVSPTSAFIARLQQQYHERMRSASPAASGVSSFSSASTAARAIASRTASPYSLSSLGKVAPTRRANVPSRSCVPPCNSSLLPPLEPSIVARKGSLAGGGEHEARPGSDTSFETSYERGEPRPPLSIRQGDTVSSWTLEGNSLSKETARPAASQRGPVQQVQRKQRASLRTPSVQYGQTDGDETLSGGRRTRLETVHAHERGACGGEPVAGPNRRGGDAGPGDVNGVSKQWVKGRPVLLDSSLFGHSLAAAAPIKSSRSSLDVNALPQSRSQSSVAALDPRCIEHGEEDYSKYSCTTVRSWRPPHSVSSFVATAAGMLEEARRDRTAEQEGIQQLDLPRDGHLGPAKAAVAPTRAVTRSCSCDVVSVEWPSLSSVTRVTPFSASGGISQGLSSASRSAFVERCERQSSKGRASAASLGRSASVPRVVATTGGSKCSVTHVPSCSSTASCVSGLSALSGLSETRRAYLALKSSRSLAGAAAKQGGTRSNVTASESQGAAPLSRNSRECKGSRDSDVTTSGKASASASSRQVGTRAGEGEHGQAVRRGLTPFQSELLRQQEMHLTRRKTGSLHFPLQPTYEQYRRTQLGFPDAGGGNTPPADRPSDICRRQVRRTPVSGHYEGASAVLSSREELAARDSQHSTERVSVTSSANVDTLYELDNTFSPHRHQPGPHSWCQIEITANRKSETTRASRFDSWPKNSGFGADSAGGDNNMHSSTAAVVGECEPLVDHCSPCSPLRMEASPSRGAKFVVNDQGSPRTTRRTPTVSSERDKDKMQDVRREHDTAAAEDVQRAAHKGEGKRVELREQSQTLPSGVITSAARTGRGRHRHSPVSELSEVGRTAPVLRSSPPVLGGDRSLRPSVGPPGVCRKSREGGNTRRESEDCNWFGTHSRRQDEWQVYTSSSSRGGQRKKMASAKRGDGDDQTVPECASSAARGGRGTDTSGIRKGTGKEQVPKCHSPFDESCTASEGSEPRNADDHMSDTVHAVMTESENGGRHLLGHGKGWSHDDVEVVGPDSNLSAGTDPSAWSAPGPVARDESETRESLQAPSSCVSLPEQRGSACQVRRKPTRDVLESLDKKSKKPVGGVFEGSCDRHTGAEQPDAPDGDEGAIRHERTYEEQRSDLKDPSAGRLTGDNAVSGRKDRQEQVSVCPARAAPILEGQPARDNQTTLASFDVENIQQGKLPSVSEGPVNARHFYGASSSPKSSSPLSFCDPKALLAKLRGEARRASSGSSLSAECSASQYSRASSSATTSTRASTRASSTSFISPMSRTRGAALSVGSFFARSEAASERDFAEGVTSDGFVSRATPPAHGGDGVLSDDPSVGPWKTSVGRTAGRSRCTEARLVNTRENEPLQDSYSTSHGNSISSANCGRGHWSGCGDRIPCVLRNGSSKMMECHAAQSKYHTAFAGGHPLVNECGANPGGTQRGNKKKGAPLPKRAEESPGNQVWPQSAEESERRGPSCVKRLPEKKAHVNEELVELGVDQDSSDEQLGMEGDADQCLENAHSAFNEGSQRRQSVVPCDLICTLPVQLQEQYGMSSQQHYLASVPSQQSSRQETAYGPVHLEPSQVLGLLQRGAAPGDSAEGKEVVARGKPVHLFEHEDRGVRSRQACNAAVPCVTVSPDEAVPSNHTVTDLRFRGDPCRKAAQHHMEVFKEQQAVPGFDEDKERDRFLLGAQRIVRAHRGKTTVLNTTTTNVYPWRLFTDGDAERGGPPDTTAVVEESCRAVPGRFSGVGKLFMRHREGGDSEEDDQIQDQDSEAKLLGVVIHDCATDECQTKSLAQQARRPSPVKEPVEAVETIVRSGPRDIHPKAAVLPANVEKNNRRRRKKEIVTPYPCSLLHGKPHGTPEGETHVFPRATLAAPDTELAHSGRAAGRGHVYLSRSSDSVPSHLRRITARPASHSTFHFCREGTPVTIRLHQPTLTEPGDVSVSATEACRASAVAGERARAVDQHEPGWRDVAADSVKGGGVEEPVGGTETTSWEARVAATKKSVREQLGHLLEEDKSRWPAEACVSGLCDMVTSTCSCCFGESWQRMSPERQHRCGQITFWALVGALVVVILIVLICIVSVKMLRD</sequence>
<protein>
    <submittedName>
        <fullName evidence="3">Transmembrane protein</fullName>
    </submittedName>
</protein>
<feature type="compositionally biased region" description="Basic and acidic residues" evidence="1">
    <location>
        <begin position="920"/>
        <end position="932"/>
    </location>
</feature>
<feature type="region of interest" description="Disordered" evidence="1">
    <location>
        <begin position="870"/>
        <end position="1029"/>
    </location>
</feature>
<feature type="region of interest" description="Disordered" evidence="1">
    <location>
        <begin position="1365"/>
        <end position="1389"/>
    </location>
</feature>
<keyword evidence="2" id="KW-1133">Transmembrane helix</keyword>
<feature type="region of interest" description="Disordered" evidence="1">
    <location>
        <begin position="1"/>
        <end position="26"/>
    </location>
</feature>
<feature type="region of interest" description="Disordered" evidence="1">
    <location>
        <begin position="1470"/>
        <end position="1520"/>
    </location>
</feature>
<feature type="compositionally biased region" description="Basic and acidic residues" evidence="1">
    <location>
        <begin position="14"/>
        <end position="25"/>
    </location>
</feature>
<proteinExistence type="predicted"/>
<feature type="transmembrane region" description="Helical" evidence="2">
    <location>
        <begin position="2098"/>
        <end position="2121"/>
    </location>
</feature>
<dbReference type="GeneID" id="94426234"/>